<protein>
    <submittedName>
        <fullName evidence="1">Uncharacterized protein</fullName>
    </submittedName>
</protein>
<sequence length="227" mass="24871">MSGTLSNVTLDDSSPAIVYIGNWDGEIHQSDPLVSEYSNMTFHASNKLGDSASFHWTGGQVWLFGAFRANHGWFSITLDGTEKQYFDGQKDPDAFQQVMFQSGDLEVREHELVLLNEADHENKDPALSWVDLDYIIVQADQAQFDPSSSSFSTVDMITTGTPRVQAVMPPTGTPTPVYISNAPGEPTMGLTGIFGLFVLLVCYICYGEKSGFPVGDLTDDSKVPRIS</sequence>
<evidence type="ECO:0000313" key="2">
    <source>
        <dbReference type="Proteomes" id="UP001358614"/>
    </source>
</evidence>
<dbReference type="AlphaFoldDB" id="A0AAX4KHW3"/>
<organism evidence="1 2">
    <name type="scientific">Kwoniella europaea PYCC6329</name>
    <dbReference type="NCBI Taxonomy" id="1423913"/>
    <lineage>
        <taxon>Eukaryota</taxon>
        <taxon>Fungi</taxon>
        <taxon>Dikarya</taxon>
        <taxon>Basidiomycota</taxon>
        <taxon>Agaricomycotina</taxon>
        <taxon>Tremellomycetes</taxon>
        <taxon>Tremellales</taxon>
        <taxon>Cryptococcaceae</taxon>
        <taxon>Kwoniella</taxon>
    </lineage>
</organism>
<dbReference type="Gene3D" id="2.60.120.260">
    <property type="entry name" value="Galactose-binding domain-like"/>
    <property type="match status" value="1"/>
</dbReference>
<evidence type="ECO:0000313" key="1">
    <source>
        <dbReference type="EMBL" id="WWD05982.1"/>
    </source>
</evidence>
<reference evidence="1 2" key="1">
    <citation type="submission" date="2024-01" db="EMBL/GenBank/DDBJ databases">
        <title>Comparative genomics of Cryptococcus and Kwoniella reveals pathogenesis evolution and contrasting modes of karyotype evolution via chromosome fusion or intercentromeric recombination.</title>
        <authorList>
            <person name="Coelho M.A."/>
            <person name="David-Palma M."/>
            <person name="Shea T."/>
            <person name="Bowers K."/>
            <person name="McGinley-Smith S."/>
            <person name="Mohammad A.W."/>
            <person name="Gnirke A."/>
            <person name="Yurkov A.M."/>
            <person name="Nowrousian M."/>
            <person name="Sun S."/>
            <person name="Cuomo C.A."/>
            <person name="Heitman J."/>
        </authorList>
    </citation>
    <scope>NUCLEOTIDE SEQUENCE [LARGE SCALE GENOMIC DNA]</scope>
    <source>
        <strain evidence="1 2">PYCC6329</strain>
    </source>
</reference>
<proteinExistence type="predicted"/>
<accession>A0AAX4KHW3</accession>
<dbReference type="KEGG" id="ker:91102869"/>
<keyword evidence="2" id="KW-1185">Reference proteome</keyword>
<dbReference type="EMBL" id="CP144089">
    <property type="protein sequence ID" value="WWD05982.1"/>
    <property type="molecule type" value="Genomic_DNA"/>
</dbReference>
<dbReference type="RefSeq" id="XP_066083949.1">
    <property type="nucleotide sequence ID" value="XM_066227852.1"/>
</dbReference>
<dbReference type="GeneID" id="91102869"/>
<name>A0AAX4KHW3_9TREE</name>
<dbReference type="Proteomes" id="UP001358614">
    <property type="component" value="Chromosome 1"/>
</dbReference>
<gene>
    <name evidence="1" type="ORF">V865_004067</name>
</gene>